<feature type="compositionally biased region" description="Low complexity" evidence="1">
    <location>
        <begin position="24"/>
        <end position="49"/>
    </location>
</feature>
<proteinExistence type="predicted"/>
<dbReference type="STRING" id="1076935.U4LUS6"/>
<gene>
    <name evidence="2" type="ORF">PCON_11983</name>
</gene>
<feature type="region of interest" description="Disordered" evidence="1">
    <location>
        <begin position="104"/>
        <end position="151"/>
    </location>
</feature>
<dbReference type="GO" id="GO:0005730">
    <property type="term" value="C:nucleolus"/>
    <property type="evidence" value="ECO:0007669"/>
    <property type="project" value="TreeGrafter"/>
</dbReference>
<feature type="compositionally biased region" description="Low complexity" evidence="1">
    <location>
        <begin position="66"/>
        <end position="88"/>
    </location>
</feature>
<feature type="region of interest" description="Disordered" evidence="1">
    <location>
        <begin position="266"/>
        <end position="294"/>
    </location>
</feature>
<feature type="compositionally biased region" description="Acidic residues" evidence="1">
    <location>
        <begin position="124"/>
        <end position="151"/>
    </location>
</feature>
<feature type="compositionally biased region" description="Polar residues" evidence="1">
    <location>
        <begin position="182"/>
        <end position="193"/>
    </location>
</feature>
<evidence type="ECO:0000313" key="3">
    <source>
        <dbReference type="Proteomes" id="UP000018144"/>
    </source>
</evidence>
<organism evidence="2 3">
    <name type="scientific">Pyronema omphalodes (strain CBS 100304)</name>
    <name type="common">Pyronema confluens</name>
    <dbReference type="NCBI Taxonomy" id="1076935"/>
    <lineage>
        <taxon>Eukaryota</taxon>
        <taxon>Fungi</taxon>
        <taxon>Dikarya</taxon>
        <taxon>Ascomycota</taxon>
        <taxon>Pezizomycotina</taxon>
        <taxon>Pezizomycetes</taxon>
        <taxon>Pezizales</taxon>
        <taxon>Pyronemataceae</taxon>
        <taxon>Pyronema</taxon>
    </lineage>
</organism>
<dbReference type="GO" id="GO:0000462">
    <property type="term" value="P:maturation of SSU-rRNA from tricistronic rRNA transcript (SSU-rRNA, 5.8S rRNA, LSU-rRNA)"/>
    <property type="evidence" value="ECO:0007669"/>
    <property type="project" value="TreeGrafter"/>
</dbReference>
<dbReference type="Proteomes" id="UP000018144">
    <property type="component" value="Unassembled WGS sequence"/>
</dbReference>
<protein>
    <submittedName>
        <fullName evidence="2">Uncharacterized protein</fullName>
    </submittedName>
</protein>
<dbReference type="AlphaFoldDB" id="U4LUS6"/>
<name>U4LUS6_PYROM</name>
<dbReference type="eggNOG" id="ENOG502QVP1">
    <property type="taxonomic scope" value="Eukaryota"/>
</dbReference>
<dbReference type="OrthoDB" id="5556956at2759"/>
<reference evidence="2 3" key="1">
    <citation type="journal article" date="2013" name="PLoS Genet.">
        <title>The genome and development-dependent transcriptomes of Pyronema confluens: a window into fungal evolution.</title>
        <authorList>
            <person name="Traeger S."/>
            <person name="Altegoer F."/>
            <person name="Freitag M."/>
            <person name="Gabaldon T."/>
            <person name="Kempken F."/>
            <person name="Kumar A."/>
            <person name="Marcet-Houben M."/>
            <person name="Poggeler S."/>
            <person name="Stajich J.E."/>
            <person name="Nowrousian M."/>
        </authorList>
    </citation>
    <scope>NUCLEOTIDE SEQUENCE [LARGE SCALE GENOMIC DNA]</scope>
    <source>
        <strain evidence="3">CBS 100304</strain>
        <tissue evidence="2">Vegetative mycelium</tissue>
    </source>
</reference>
<dbReference type="InterPro" id="IPR053030">
    <property type="entry name" value="Ribosomal_biogenesis_FAF1-like"/>
</dbReference>
<keyword evidence="3" id="KW-1185">Reference proteome</keyword>
<accession>U4LUS6</accession>
<feature type="compositionally biased region" description="Polar residues" evidence="1">
    <location>
        <begin position="1"/>
        <end position="15"/>
    </location>
</feature>
<evidence type="ECO:0000313" key="2">
    <source>
        <dbReference type="EMBL" id="CCX31906.1"/>
    </source>
</evidence>
<dbReference type="PANTHER" id="PTHR28096">
    <property type="entry name" value="PROTEIN FAF1"/>
    <property type="match status" value="1"/>
</dbReference>
<evidence type="ECO:0000256" key="1">
    <source>
        <dbReference type="SAM" id="MobiDB-lite"/>
    </source>
</evidence>
<feature type="compositionally biased region" description="Basic and acidic residues" evidence="1">
    <location>
        <begin position="266"/>
        <end position="278"/>
    </location>
</feature>
<feature type="region of interest" description="Disordered" evidence="1">
    <location>
        <begin position="165"/>
        <end position="217"/>
    </location>
</feature>
<feature type="region of interest" description="Disordered" evidence="1">
    <location>
        <begin position="1"/>
        <end position="90"/>
    </location>
</feature>
<dbReference type="OMA" id="FEAQFKP"/>
<sequence>MQLNNVPGSSSTSNKFKMPPKIPAKPTKSSTKSTKSATSAKSAKSAKPTNPTPSKTKSAAMKRPRSISPDSSASGDDSSSAPAPAVDPMEIFRRHFESRFEAIEVAPVVPSTSSNKRKSTAIDEGSDVEGPDYDEDEDSLDSDEEEDWEEEQVLEVVHNDSANLVPSIKESKKGLRAFMKSTAKSETTEAPTTKKSKKGGKNEEDGEEANEQENLHNDLALQRLLAESHLLDKDSGSLEATGAQRLKAQQLRIEALGGKKIEQKMGMRMKQGIEAKKTGREKKRRREAKESGVVLEKERKVKKVRARIGGVGDASVGKWKGGALVLSKKDVGDIVGRKQGGKGKGGKRR</sequence>
<dbReference type="PANTHER" id="PTHR28096:SF1">
    <property type="entry name" value="PROTEIN FAF1"/>
    <property type="match status" value="1"/>
</dbReference>
<dbReference type="EMBL" id="HF935702">
    <property type="protein sequence ID" value="CCX31906.1"/>
    <property type="molecule type" value="Genomic_DNA"/>
</dbReference>